<name>A0A7R8VP52_TIMDO</name>
<feature type="compositionally biased region" description="Polar residues" evidence="1">
    <location>
        <begin position="452"/>
        <end position="465"/>
    </location>
</feature>
<feature type="compositionally biased region" description="Basic and acidic residues" evidence="1">
    <location>
        <begin position="716"/>
        <end position="732"/>
    </location>
</feature>
<reference evidence="2" key="1">
    <citation type="submission" date="2020-11" db="EMBL/GenBank/DDBJ databases">
        <authorList>
            <person name="Tran Van P."/>
        </authorList>
    </citation>
    <scope>NUCLEOTIDE SEQUENCE</scope>
</reference>
<dbReference type="EMBL" id="OA569035">
    <property type="protein sequence ID" value="CAD7202149.1"/>
    <property type="molecule type" value="Genomic_DNA"/>
</dbReference>
<protein>
    <submittedName>
        <fullName evidence="2">Uncharacterized protein</fullName>
    </submittedName>
</protein>
<evidence type="ECO:0000256" key="1">
    <source>
        <dbReference type="SAM" id="MobiDB-lite"/>
    </source>
</evidence>
<feature type="compositionally biased region" description="Acidic residues" evidence="1">
    <location>
        <begin position="819"/>
        <end position="828"/>
    </location>
</feature>
<gene>
    <name evidence="2" type="ORF">TDIB3V08_LOCUS8334</name>
</gene>
<feature type="compositionally biased region" description="Basic residues" evidence="1">
    <location>
        <begin position="782"/>
        <end position="795"/>
    </location>
</feature>
<sequence>MPSLNRSEPSECRYLDEHQMMFRASAHKSLGGAASQASSSVHHDHEVLLVSGAGNVINSDLCGASFLHQVSGQYRVWSGTMLFHSSAAGNRYSVPACGALQEVGGSCRPDGHRTYNMSLTYPDGATVNFTNIYYLFCACAPGLECDRVTSSCQEGTSPSLRHEHVPPGTSLHNNKLDQCSTNTRPWPFLTVRRFVDNVDNIGHLQTQLIILLGCIRPFDYHLWPVFYFLYDLTSPFGLGRVQGFRPTMAVRLAGTTPQYLAKMSIPYTNKKLAFTTPVTRTFSISFYTVDEGKKMQGGTRVEILRLELGQFPLLDKPPTAGVQGYCLDPAIELEVLAQLHKLFHPLHRPHALITVMDNLNGRFCMVQCLLTVFIFFIISLHVIENCSDQKLKFCDPLHRDQEEGLKIESLAHRTTFQGRQSLPRYDQVRSDIDTEANQVQRNPDTEIDQDNDQVQRNTDTEINQDNDQVQSDIGTEENQVQRYIDTKLGQDITKYKGILTQKQVKILPSYLAGRTFSRYFNVPSRSLTSPTAYSRKVEMGHEVIFKDVQRVNVRCLRRDYLKLGLLKLPLVPTHRFWNIKNTICLEIISRRNPFHPGVALPPLIVFKGAAVQARHISESAYPGTTYSATSNGWMEEAAFLTGWSLCLFRKFRDYELKKNYQSKKRYCYLMAMLVWKEGMKPANFKNGFKTTGIFPFEPLKFDRELFHPSKLEAYEAKKTKEENKRRGAEKRQFVGLEEPTAMASKHPSPSKRLFEASTSAQADTEEIQTVALDLSLRIHEDKKRKRQEKQMMKKKNATESETEDEDDPEPVLNSGSEDNNLDQESCDDTFDSIDVEDFLEPLAGTEAKIEDFVLLFLLELLLEGRVDRGGGVGGTGERGGDAVGLEDPDELAEGVEGDGGIDGWPRVLQEKEYYWSSDTAGQGYRRDRDTNCMVVNAMSKNNDETIILKQLPVKRRTNATWLVAFVSMVTNATIKLHRSSPRLFGQIYTKKLGHVIANAAINATSQRDVA</sequence>
<accession>A0A7R8VP52</accession>
<feature type="region of interest" description="Disordered" evidence="1">
    <location>
        <begin position="435"/>
        <end position="465"/>
    </location>
</feature>
<feature type="region of interest" description="Disordered" evidence="1">
    <location>
        <begin position="716"/>
        <end position="760"/>
    </location>
</feature>
<feature type="compositionally biased region" description="Acidic residues" evidence="1">
    <location>
        <begin position="800"/>
        <end position="809"/>
    </location>
</feature>
<evidence type="ECO:0000313" key="2">
    <source>
        <dbReference type="EMBL" id="CAD7202149.1"/>
    </source>
</evidence>
<dbReference type="AlphaFoldDB" id="A0A7R8VP52"/>
<feature type="region of interest" description="Disordered" evidence="1">
    <location>
        <begin position="781"/>
        <end position="828"/>
    </location>
</feature>
<proteinExistence type="predicted"/>
<organism evidence="2">
    <name type="scientific">Timema douglasi</name>
    <name type="common">Walking stick</name>
    <dbReference type="NCBI Taxonomy" id="61478"/>
    <lineage>
        <taxon>Eukaryota</taxon>
        <taxon>Metazoa</taxon>
        <taxon>Ecdysozoa</taxon>
        <taxon>Arthropoda</taxon>
        <taxon>Hexapoda</taxon>
        <taxon>Insecta</taxon>
        <taxon>Pterygota</taxon>
        <taxon>Neoptera</taxon>
        <taxon>Polyneoptera</taxon>
        <taxon>Phasmatodea</taxon>
        <taxon>Timematodea</taxon>
        <taxon>Timematoidea</taxon>
        <taxon>Timematidae</taxon>
        <taxon>Timema</taxon>
    </lineage>
</organism>